<keyword evidence="8 12" id="KW-0413">Isomerase</keyword>
<dbReference type="InterPro" id="IPR036611">
    <property type="entry name" value="Trigger_fac_ribosome-bd_sf"/>
</dbReference>
<dbReference type="InterPro" id="IPR001179">
    <property type="entry name" value="PPIase_FKBP_dom"/>
</dbReference>
<evidence type="ECO:0000256" key="10">
    <source>
        <dbReference type="ARBA" id="ARBA00024849"/>
    </source>
</evidence>
<dbReference type="Gene3D" id="1.10.3120.10">
    <property type="entry name" value="Trigger factor, C-terminal domain"/>
    <property type="match status" value="1"/>
</dbReference>
<dbReference type="EMBL" id="LZFO01000059">
    <property type="protein sequence ID" value="OFH98080.1"/>
    <property type="molecule type" value="Genomic_DNA"/>
</dbReference>
<comment type="subcellular location">
    <subcellularLocation>
        <location evidence="12">Cytoplasm</location>
    </subcellularLocation>
    <text evidence="12">About half TF is bound to the ribosome near the polypeptide exit tunnel while the other half is free in the cytoplasm.</text>
</comment>
<evidence type="ECO:0000256" key="2">
    <source>
        <dbReference type="ARBA" id="ARBA00005464"/>
    </source>
</evidence>
<dbReference type="GO" id="GO:0051083">
    <property type="term" value="P:'de novo' cotranslational protein folding"/>
    <property type="evidence" value="ECO:0007669"/>
    <property type="project" value="TreeGrafter"/>
</dbReference>
<protein>
    <recommendedName>
        <fullName evidence="4 12">Trigger factor</fullName>
        <shortName evidence="12">TF</shortName>
        <ecNumber evidence="3 12">5.2.1.8</ecNumber>
    </recommendedName>
    <alternativeName>
        <fullName evidence="11 12">PPIase</fullName>
    </alternativeName>
</protein>
<evidence type="ECO:0000256" key="6">
    <source>
        <dbReference type="ARBA" id="ARBA00023110"/>
    </source>
</evidence>
<dbReference type="Pfam" id="PF05697">
    <property type="entry name" value="Trigger_N"/>
    <property type="match status" value="1"/>
</dbReference>
<dbReference type="InterPro" id="IPR046357">
    <property type="entry name" value="PPIase_dom_sf"/>
</dbReference>
<dbReference type="GO" id="GO:0044183">
    <property type="term" value="F:protein folding chaperone"/>
    <property type="evidence" value="ECO:0007669"/>
    <property type="project" value="TreeGrafter"/>
</dbReference>
<comment type="function">
    <text evidence="10 12">Involved in protein export. Acts as a chaperone by maintaining the newly synthesized protein in an open conformation. Functions as a peptidyl-prolyl cis-trans isomerase.</text>
</comment>
<feature type="domain" description="PPIase FKBP-type" evidence="16">
    <location>
        <begin position="164"/>
        <end position="249"/>
    </location>
</feature>
<dbReference type="RefSeq" id="WP_070111350.1">
    <property type="nucleotide sequence ID" value="NZ_LZFO01000059.1"/>
</dbReference>
<dbReference type="EC" id="5.2.1.8" evidence="3 12"/>
<proteinExistence type="inferred from homology"/>
<dbReference type="PANTHER" id="PTHR30560:SF3">
    <property type="entry name" value="TRIGGER FACTOR-LIKE PROTEIN TIG, CHLOROPLASTIC"/>
    <property type="match status" value="1"/>
</dbReference>
<evidence type="ECO:0000256" key="3">
    <source>
        <dbReference type="ARBA" id="ARBA00013194"/>
    </source>
</evidence>
<dbReference type="SUPFAM" id="SSF54534">
    <property type="entry name" value="FKBP-like"/>
    <property type="match status" value="1"/>
</dbReference>
<comment type="catalytic activity">
    <reaction evidence="1 12 13">
        <text>[protein]-peptidylproline (omega=180) = [protein]-peptidylproline (omega=0)</text>
        <dbReference type="Rhea" id="RHEA:16237"/>
        <dbReference type="Rhea" id="RHEA-COMP:10747"/>
        <dbReference type="Rhea" id="RHEA-COMP:10748"/>
        <dbReference type="ChEBI" id="CHEBI:83833"/>
        <dbReference type="ChEBI" id="CHEBI:83834"/>
        <dbReference type="EC" id="5.2.1.8"/>
    </reaction>
</comment>
<keyword evidence="18" id="KW-1185">Reference proteome</keyword>
<dbReference type="PIRSF" id="PIRSF003095">
    <property type="entry name" value="Trigger_factor"/>
    <property type="match status" value="1"/>
</dbReference>
<evidence type="ECO:0000313" key="17">
    <source>
        <dbReference type="EMBL" id="OFH98080.1"/>
    </source>
</evidence>
<name>A0A1E8EV24_9CLOT</name>
<feature type="coiled-coil region" evidence="15">
    <location>
        <begin position="265"/>
        <end position="292"/>
    </location>
</feature>
<accession>A0A1E8EV24</accession>
<dbReference type="FunFam" id="3.10.50.40:FF:000001">
    <property type="entry name" value="Trigger factor"/>
    <property type="match status" value="1"/>
</dbReference>
<keyword evidence="5 12" id="KW-0132">Cell division</keyword>
<keyword evidence="12" id="KW-0963">Cytoplasm</keyword>
<dbReference type="InterPro" id="IPR027304">
    <property type="entry name" value="Trigger_fact/SurA_dom_sf"/>
</dbReference>
<evidence type="ECO:0000313" key="18">
    <source>
        <dbReference type="Proteomes" id="UP000175744"/>
    </source>
</evidence>
<dbReference type="InterPro" id="IPR037041">
    <property type="entry name" value="Trigger_fac_C_sf"/>
</dbReference>
<keyword evidence="7 12" id="KW-0143">Chaperone</keyword>
<gene>
    <name evidence="12 17" type="primary">tig</name>
    <name evidence="17" type="ORF">CLOACE_22550</name>
</gene>
<evidence type="ECO:0000256" key="9">
    <source>
        <dbReference type="ARBA" id="ARBA00023306"/>
    </source>
</evidence>
<dbReference type="GO" id="GO:0043022">
    <property type="term" value="F:ribosome binding"/>
    <property type="evidence" value="ECO:0007669"/>
    <property type="project" value="TreeGrafter"/>
</dbReference>
<dbReference type="GO" id="GO:0005737">
    <property type="term" value="C:cytoplasm"/>
    <property type="evidence" value="ECO:0007669"/>
    <property type="project" value="UniProtKB-SubCell"/>
</dbReference>
<comment type="similarity">
    <text evidence="2 12 14">Belongs to the FKBP-type PPIase family. Tig subfamily.</text>
</comment>
<evidence type="ECO:0000256" key="7">
    <source>
        <dbReference type="ARBA" id="ARBA00023186"/>
    </source>
</evidence>
<comment type="domain">
    <text evidence="12">Consists of 3 domains; the N-terminus binds the ribosome, the middle domain has PPIase activity, while the C-terminus has intrinsic chaperone activity on its own.</text>
</comment>
<dbReference type="GO" id="GO:0003755">
    <property type="term" value="F:peptidyl-prolyl cis-trans isomerase activity"/>
    <property type="evidence" value="ECO:0007669"/>
    <property type="project" value="UniProtKB-UniRule"/>
</dbReference>
<keyword evidence="9 12" id="KW-0131">Cell cycle</keyword>
<dbReference type="InterPro" id="IPR005215">
    <property type="entry name" value="Trig_fac"/>
</dbReference>
<dbReference type="Proteomes" id="UP000175744">
    <property type="component" value="Unassembled WGS sequence"/>
</dbReference>
<keyword evidence="15" id="KW-0175">Coiled coil</keyword>
<dbReference type="Gene3D" id="3.30.70.1050">
    <property type="entry name" value="Trigger factor ribosome-binding domain"/>
    <property type="match status" value="1"/>
</dbReference>
<dbReference type="NCBIfam" id="TIGR00115">
    <property type="entry name" value="tig"/>
    <property type="match status" value="1"/>
</dbReference>
<dbReference type="HAMAP" id="MF_00303">
    <property type="entry name" value="Trigger_factor_Tig"/>
    <property type="match status" value="1"/>
</dbReference>
<dbReference type="STRING" id="1121290.CLAOCE_22550"/>
<dbReference type="GO" id="GO:0051301">
    <property type="term" value="P:cell division"/>
    <property type="evidence" value="ECO:0007669"/>
    <property type="project" value="UniProtKB-KW"/>
</dbReference>
<dbReference type="Pfam" id="PF00254">
    <property type="entry name" value="FKBP_C"/>
    <property type="match status" value="1"/>
</dbReference>
<dbReference type="SUPFAM" id="SSF102735">
    <property type="entry name" value="Trigger factor ribosome-binding domain"/>
    <property type="match status" value="1"/>
</dbReference>
<evidence type="ECO:0000256" key="14">
    <source>
        <dbReference type="RuleBase" id="RU003914"/>
    </source>
</evidence>
<evidence type="ECO:0000256" key="1">
    <source>
        <dbReference type="ARBA" id="ARBA00000971"/>
    </source>
</evidence>
<dbReference type="OrthoDB" id="9767721at2"/>
<keyword evidence="6 12" id="KW-0697">Rotamase</keyword>
<evidence type="ECO:0000256" key="11">
    <source>
        <dbReference type="ARBA" id="ARBA00029986"/>
    </source>
</evidence>
<evidence type="ECO:0000256" key="5">
    <source>
        <dbReference type="ARBA" id="ARBA00022618"/>
    </source>
</evidence>
<dbReference type="InterPro" id="IPR008881">
    <property type="entry name" value="Trigger_fac_ribosome-bd_bac"/>
</dbReference>
<dbReference type="PATRIC" id="fig|1121290.3.peg.2278"/>
<dbReference type="GO" id="GO:0015031">
    <property type="term" value="P:protein transport"/>
    <property type="evidence" value="ECO:0007669"/>
    <property type="project" value="UniProtKB-UniRule"/>
</dbReference>
<reference evidence="17 18" key="1">
    <citation type="submission" date="2016-06" db="EMBL/GenBank/DDBJ databases">
        <title>Genome sequence of Clostridium acetireducens DSM 10703.</title>
        <authorList>
            <person name="Poehlein A."/>
            <person name="Fluechter S."/>
            <person name="Duerre P."/>
            <person name="Daniel R."/>
        </authorList>
    </citation>
    <scope>NUCLEOTIDE SEQUENCE [LARGE SCALE GENOMIC DNA]</scope>
    <source>
        <strain evidence="17 18">DSM 10703</strain>
    </source>
</reference>
<dbReference type="Gene3D" id="3.10.50.40">
    <property type="match status" value="1"/>
</dbReference>
<dbReference type="PANTHER" id="PTHR30560">
    <property type="entry name" value="TRIGGER FACTOR CHAPERONE AND PEPTIDYL-PROLYL CIS/TRANS ISOMERASE"/>
    <property type="match status" value="1"/>
</dbReference>
<dbReference type="Pfam" id="PF05698">
    <property type="entry name" value="Trigger_C"/>
    <property type="match status" value="1"/>
</dbReference>
<sequence>MNASVEKLENNIVKLEITVEAKKFNEAMKEAFKKNAKRFNVPGFRKGKAPMNVVKRYYGEGVLYEDAINICCDNTYPEVVEENKLKPVDYPEIDIVKIGEGEDFVYTAKVTVTPEVKLGNYKGVEVKKVTYELNDEDVEEQLKMMQEKNARIQAKEDDGVIEKSNIAVIDFEGYIDGKKFEGGEGKDFPLEIGSGTFIDNFEDQLIGAKKGENKDIIVTFPEEYGREDLNGKKATFKVTVKEIRIKELPNIDDEFAKEVSEFDTIDELKKDIKKKIEESNKLREERELEEAIINAVCDNCEVDIPEVMINKEIDSMIKDLEMKLRYQGLDLETYYKYANTTEDKLREYMKESAERKVKMELVLEAIAKVEEIEASEEELLEKAKELTKKYSSGDKADKIDETAKMILDAQKEYFKIDVVNEKVIKMLVDSSKIVA</sequence>
<comment type="caution">
    <text evidence="17">The sequence shown here is derived from an EMBL/GenBank/DDBJ whole genome shotgun (WGS) entry which is preliminary data.</text>
</comment>
<dbReference type="SUPFAM" id="SSF109998">
    <property type="entry name" value="Triger factor/SurA peptide-binding domain-like"/>
    <property type="match status" value="1"/>
</dbReference>
<evidence type="ECO:0000259" key="16">
    <source>
        <dbReference type="PROSITE" id="PS50059"/>
    </source>
</evidence>
<dbReference type="PROSITE" id="PS50059">
    <property type="entry name" value="FKBP_PPIASE"/>
    <property type="match status" value="1"/>
</dbReference>
<dbReference type="AlphaFoldDB" id="A0A1E8EV24"/>
<organism evidence="17 18">
    <name type="scientific">Clostridium acetireducens DSM 10703</name>
    <dbReference type="NCBI Taxonomy" id="1121290"/>
    <lineage>
        <taxon>Bacteria</taxon>
        <taxon>Bacillati</taxon>
        <taxon>Bacillota</taxon>
        <taxon>Clostridia</taxon>
        <taxon>Eubacteriales</taxon>
        <taxon>Clostridiaceae</taxon>
        <taxon>Clostridium</taxon>
    </lineage>
</organism>
<evidence type="ECO:0000256" key="8">
    <source>
        <dbReference type="ARBA" id="ARBA00023235"/>
    </source>
</evidence>
<evidence type="ECO:0000256" key="4">
    <source>
        <dbReference type="ARBA" id="ARBA00016902"/>
    </source>
</evidence>
<evidence type="ECO:0000256" key="15">
    <source>
        <dbReference type="SAM" id="Coils"/>
    </source>
</evidence>
<dbReference type="GO" id="GO:0043335">
    <property type="term" value="P:protein unfolding"/>
    <property type="evidence" value="ECO:0007669"/>
    <property type="project" value="TreeGrafter"/>
</dbReference>
<evidence type="ECO:0000256" key="13">
    <source>
        <dbReference type="PROSITE-ProRule" id="PRU00277"/>
    </source>
</evidence>
<evidence type="ECO:0000256" key="12">
    <source>
        <dbReference type="HAMAP-Rule" id="MF_00303"/>
    </source>
</evidence>
<feature type="coiled-coil region" evidence="15">
    <location>
        <begin position="362"/>
        <end position="389"/>
    </location>
</feature>
<dbReference type="InterPro" id="IPR008880">
    <property type="entry name" value="Trigger_fac_C"/>
</dbReference>